<dbReference type="GO" id="GO:0009279">
    <property type="term" value="C:cell outer membrane"/>
    <property type="evidence" value="ECO:0007669"/>
    <property type="project" value="TreeGrafter"/>
</dbReference>
<proteinExistence type="predicted"/>
<sequence>MAVRAIRACGRCACRLALALSGATSAAADLPIQLVSFGNIAERDVYLEVSINGVNTTQLLRFRDAQGRLSASPGALGSIGVDVSKLGAPRDSEIPLDDIAGLRYTYNAAMQTVNLVVPDALRLPFQVDTRGLPQTPRATSGRGLVLNYEAYAQTDAYNKVSMYTEQRYFDPRGTFNNTGTAYLGGRADRYIRYDTYWTHSDQDTLRTLRVGDTITSSLNWSRSVRVAGVQWGRNFALRPDLVTFPVSSLSASSVVPSSVSLYVNGVQQYSGNVPAGPFVVNQIPGVTGSGQATLVTRDALGRSVSTSVPLYIDTRMLAAGLSSYSVEAGFARRQFSVRSFDYDKRPAVTASGGYGLDDALTLEGHSEMSAGVYNVGAGALVRLGQAGVVNGALSGSAGHYDGGQVSLGYQYVEPAFSVELQTVRALGNYGDLGSREDAPVPRQTDRVTFSLPLTQSQSVSLSYIGFRMPQVPAAKIGSASYTANLHSRVSMNLSAYNDFAQTNSHGVYLGFSILLGDNTQFNASVGRQGEQDTYSAGAQRNVDYDGGWGWGVENGRSGGRQYNQGKLQFLGRYGQLTALGQDYGGKSQAALQAVGAVVLMDGSLTPSRRINDGFALVSTDGTPDVAVLHENRKLGRTNSAGHLLVPDLNSYQINRLSIDPDELPVDMKLESTKAVAVPQAGSGVLVKFQLQRYAAASVILHLPDGSVLPVGARVAHVESGKQSVVGYDGIAFVEDLQVENHLRVKGSGVSCVAEFPYRHDPARPLPTLGPFVCQPLKEPGQ</sequence>
<dbReference type="Gene3D" id="2.60.40.2610">
    <property type="entry name" value="Outer membrane usher protein FimD, plug domain"/>
    <property type="match status" value="1"/>
</dbReference>
<dbReference type="InterPro" id="IPR000015">
    <property type="entry name" value="Fimb_usher"/>
</dbReference>
<dbReference type="Pfam" id="PF13953">
    <property type="entry name" value="PapC_C"/>
    <property type="match status" value="1"/>
</dbReference>
<name>A0A6S7CLT7_9BURK</name>
<dbReference type="PANTHER" id="PTHR30451">
    <property type="entry name" value="OUTER MEMBRANE USHER PROTEIN"/>
    <property type="match status" value="1"/>
</dbReference>
<protein>
    <recommendedName>
        <fullName evidence="2">PapC-like C-terminal domain-containing protein</fullName>
    </recommendedName>
</protein>
<evidence type="ECO:0000256" key="1">
    <source>
        <dbReference type="SAM" id="SignalP"/>
    </source>
</evidence>
<dbReference type="GO" id="GO:0009297">
    <property type="term" value="P:pilus assembly"/>
    <property type="evidence" value="ECO:0007669"/>
    <property type="project" value="InterPro"/>
</dbReference>
<evidence type="ECO:0000313" key="4">
    <source>
        <dbReference type="Proteomes" id="UP000494272"/>
    </source>
</evidence>
<dbReference type="Gene3D" id="2.60.40.3110">
    <property type="match status" value="1"/>
</dbReference>
<dbReference type="Pfam" id="PF00577">
    <property type="entry name" value="Usher"/>
    <property type="match status" value="1"/>
</dbReference>
<dbReference type="Proteomes" id="UP000494272">
    <property type="component" value="Unassembled WGS sequence"/>
</dbReference>
<dbReference type="GeneID" id="94355623"/>
<feature type="domain" description="PapC-like C-terminal" evidence="2">
    <location>
        <begin position="700"/>
        <end position="754"/>
    </location>
</feature>
<dbReference type="InterPro" id="IPR025949">
    <property type="entry name" value="PapC-like_C"/>
</dbReference>
<dbReference type="EMBL" id="CADIKW010000003">
    <property type="protein sequence ID" value="CAB3853540.1"/>
    <property type="molecule type" value="Genomic_DNA"/>
</dbReference>
<feature type="chain" id="PRO_5028868927" description="PapC-like C-terminal domain-containing protein" evidence="1">
    <location>
        <begin position="29"/>
        <end position="781"/>
    </location>
</feature>
<dbReference type="AlphaFoldDB" id="A0A6S7CLT7"/>
<accession>A0A6S7CLT7</accession>
<organism evidence="3 4">
    <name type="scientific">Achromobacter dolens</name>
    <dbReference type="NCBI Taxonomy" id="1287738"/>
    <lineage>
        <taxon>Bacteria</taxon>
        <taxon>Pseudomonadati</taxon>
        <taxon>Pseudomonadota</taxon>
        <taxon>Betaproteobacteria</taxon>
        <taxon>Burkholderiales</taxon>
        <taxon>Alcaligenaceae</taxon>
        <taxon>Achromobacter</taxon>
    </lineage>
</organism>
<dbReference type="PANTHER" id="PTHR30451:SF5">
    <property type="entry name" value="SLR0019 PROTEIN"/>
    <property type="match status" value="1"/>
</dbReference>
<evidence type="ECO:0000259" key="2">
    <source>
        <dbReference type="Pfam" id="PF13953"/>
    </source>
</evidence>
<keyword evidence="4" id="KW-1185">Reference proteome</keyword>
<dbReference type="RefSeq" id="WP_420867708.1">
    <property type="nucleotide sequence ID" value="NZ_CADIKW010000003.1"/>
</dbReference>
<dbReference type="Gene3D" id="2.60.40.2070">
    <property type="match status" value="1"/>
</dbReference>
<reference evidence="3 4" key="1">
    <citation type="submission" date="2020-04" db="EMBL/GenBank/DDBJ databases">
        <authorList>
            <person name="De Canck E."/>
        </authorList>
    </citation>
    <scope>NUCLEOTIDE SEQUENCE [LARGE SCALE GENOMIC DNA]</scope>
    <source>
        <strain evidence="3 4">LMG 26841</strain>
    </source>
</reference>
<gene>
    <name evidence="3" type="ORF">LMG26841_02080</name>
</gene>
<dbReference type="InterPro" id="IPR043142">
    <property type="entry name" value="PapC-like_C_sf"/>
</dbReference>
<dbReference type="GO" id="GO:0015473">
    <property type="term" value="F:fimbrial usher porin activity"/>
    <property type="evidence" value="ECO:0007669"/>
    <property type="project" value="InterPro"/>
</dbReference>
<keyword evidence="1" id="KW-0732">Signal</keyword>
<evidence type="ECO:0000313" key="3">
    <source>
        <dbReference type="EMBL" id="CAB3853540.1"/>
    </source>
</evidence>
<dbReference type="InterPro" id="IPR042186">
    <property type="entry name" value="FimD_plug_dom"/>
</dbReference>
<feature type="signal peptide" evidence="1">
    <location>
        <begin position="1"/>
        <end position="28"/>
    </location>
</feature>